<keyword evidence="4" id="KW-1185">Reference proteome</keyword>
<dbReference type="InterPro" id="IPR016186">
    <property type="entry name" value="C-type_lectin-like/link_sf"/>
</dbReference>
<comment type="caution">
    <text evidence="3">The sequence shown here is derived from an EMBL/GenBank/DDBJ whole genome shotgun (WGS) entry which is preliminary data.</text>
</comment>
<evidence type="ECO:0000313" key="3">
    <source>
        <dbReference type="EMBL" id="GFN85212.1"/>
    </source>
</evidence>
<dbReference type="Pfam" id="PF00059">
    <property type="entry name" value="Lectin_C"/>
    <property type="match status" value="1"/>
</dbReference>
<proteinExistence type="predicted"/>
<dbReference type="InterPro" id="IPR016187">
    <property type="entry name" value="CTDL_fold"/>
</dbReference>
<feature type="domain" description="C-type lectin" evidence="2">
    <location>
        <begin position="204"/>
        <end position="322"/>
    </location>
</feature>
<feature type="chain" id="PRO_5043708093" evidence="1">
    <location>
        <begin position="19"/>
        <end position="326"/>
    </location>
</feature>
<evidence type="ECO:0000259" key="2">
    <source>
        <dbReference type="PROSITE" id="PS50041"/>
    </source>
</evidence>
<protein>
    <submittedName>
        <fullName evidence="3">Collectin-11</fullName>
    </submittedName>
</protein>
<accession>A0AAV3YS72</accession>
<sequence>MYLRTVLLLLGVLAIASAQGNPKPLMLRVNKPLEKDRDLNPLQAFCTFKNSMTKMSTVNSLTILRSETGKKADFIPIATITPKSKSSGLESELTASGHINQGGESAVIAQYKEPNNGYCFYYKCLIEGTDKQGRQRSYSRTIQDVCKTDKRKTCCADLTEKVNKITEEIENNAQASLDLGPKLLEAANKLASIDRVTYSVSSVYKGRVYIVTRVDAFFNIIAAGKECVNAGGYLVEIDDREEQKFVGAFGKQAGRVIFTGENDIETEGSFVHYQSKKPMPNLLWYGRNPSNSGNEPGEDCVIVFAIGLNDVSCKAKGKFVCEIPLI</sequence>
<evidence type="ECO:0000256" key="1">
    <source>
        <dbReference type="SAM" id="SignalP"/>
    </source>
</evidence>
<dbReference type="Gene3D" id="3.10.100.10">
    <property type="entry name" value="Mannose-Binding Protein A, subunit A"/>
    <property type="match status" value="1"/>
</dbReference>
<dbReference type="EMBL" id="BLXT01001388">
    <property type="protein sequence ID" value="GFN85212.1"/>
    <property type="molecule type" value="Genomic_DNA"/>
</dbReference>
<dbReference type="SMART" id="SM00034">
    <property type="entry name" value="CLECT"/>
    <property type="match status" value="1"/>
</dbReference>
<evidence type="ECO:0000313" key="4">
    <source>
        <dbReference type="Proteomes" id="UP000735302"/>
    </source>
</evidence>
<dbReference type="SUPFAM" id="SSF56436">
    <property type="entry name" value="C-type lectin-like"/>
    <property type="match status" value="1"/>
</dbReference>
<dbReference type="PROSITE" id="PS50041">
    <property type="entry name" value="C_TYPE_LECTIN_2"/>
    <property type="match status" value="1"/>
</dbReference>
<name>A0AAV3YS72_9GAST</name>
<dbReference type="AlphaFoldDB" id="A0AAV3YS72"/>
<organism evidence="3 4">
    <name type="scientific">Plakobranchus ocellatus</name>
    <dbReference type="NCBI Taxonomy" id="259542"/>
    <lineage>
        <taxon>Eukaryota</taxon>
        <taxon>Metazoa</taxon>
        <taxon>Spiralia</taxon>
        <taxon>Lophotrochozoa</taxon>
        <taxon>Mollusca</taxon>
        <taxon>Gastropoda</taxon>
        <taxon>Heterobranchia</taxon>
        <taxon>Euthyneura</taxon>
        <taxon>Panpulmonata</taxon>
        <taxon>Sacoglossa</taxon>
        <taxon>Placobranchoidea</taxon>
        <taxon>Plakobranchidae</taxon>
        <taxon>Plakobranchus</taxon>
    </lineage>
</organism>
<keyword evidence="1" id="KW-0732">Signal</keyword>
<reference evidence="3 4" key="1">
    <citation type="journal article" date="2021" name="Elife">
        <title>Chloroplast acquisition without the gene transfer in kleptoplastic sea slugs, Plakobranchus ocellatus.</title>
        <authorList>
            <person name="Maeda T."/>
            <person name="Takahashi S."/>
            <person name="Yoshida T."/>
            <person name="Shimamura S."/>
            <person name="Takaki Y."/>
            <person name="Nagai Y."/>
            <person name="Toyoda A."/>
            <person name="Suzuki Y."/>
            <person name="Arimoto A."/>
            <person name="Ishii H."/>
            <person name="Satoh N."/>
            <person name="Nishiyama T."/>
            <person name="Hasebe M."/>
            <person name="Maruyama T."/>
            <person name="Minagawa J."/>
            <person name="Obokata J."/>
            <person name="Shigenobu S."/>
        </authorList>
    </citation>
    <scope>NUCLEOTIDE SEQUENCE [LARGE SCALE GENOMIC DNA]</scope>
</reference>
<dbReference type="InterPro" id="IPR001304">
    <property type="entry name" value="C-type_lectin-like"/>
</dbReference>
<dbReference type="Proteomes" id="UP000735302">
    <property type="component" value="Unassembled WGS sequence"/>
</dbReference>
<feature type="signal peptide" evidence="1">
    <location>
        <begin position="1"/>
        <end position="18"/>
    </location>
</feature>
<gene>
    <name evidence="3" type="ORF">PoB_001171800</name>
</gene>